<proteinExistence type="predicted"/>
<name>A0ACC4BX23_POPAL</name>
<comment type="caution">
    <text evidence="1">The sequence shown here is derived from an EMBL/GenBank/DDBJ whole genome shotgun (WGS) entry which is preliminary data.</text>
</comment>
<keyword evidence="2" id="KW-1185">Reference proteome</keyword>
<accession>A0ACC4BX23</accession>
<dbReference type="EMBL" id="RCHU02000008">
    <property type="protein sequence ID" value="KAL3582576.1"/>
    <property type="molecule type" value="Genomic_DNA"/>
</dbReference>
<reference evidence="1 2" key="1">
    <citation type="journal article" date="2024" name="Plant Biotechnol. J.">
        <title>Genome and CRISPR/Cas9 system of a widespread forest tree (Populus alba) in the world.</title>
        <authorList>
            <person name="Liu Y.J."/>
            <person name="Jiang P.F."/>
            <person name="Han X.M."/>
            <person name="Li X.Y."/>
            <person name="Wang H.M."/>
            <person name="Wang Y.J."/>
            <person name="Wang X.X."/>
            <person name="Zeng Q.Y."/>
        </authorList>
    </citation>
    <scope>NUCLEOTIDE SEQUENCE [LARGE SCALE GENOMIC DNA]</scope>
    <source>
        <strain evidence="2">cv. PAL-ZL1</strain>
    </source>
</reference>
<protein>
    <submittedName>
        <fullName evidence="1">Uncharacterized protein</fullName>
    </submittedName>
</protein>
<organism evidence="1 2">
    <name type="scientific">Populus alba</name>
    <name type="common">White poplar</name>
    <dbReference type="NCBI Taxonomy" id="43335"/>
    <lineage>
        <taxon>Eukaryota</taxon>
        <taxon>Viridiplantae</taxon>
        <taxon>Streptophyta</taxon>
        <taxon>Embryophyta</taxon>
        <taxon>Tracheophyta</taxon>
        <taxon>Spermatophyta</taxon>
        <taxon>Magnoliopsida</taxon>
        <taxon>eudicotyledons</taxon>
        <taxon>Gunneridae</taxon>
        <taxon>Pentapetalae</taxon>
        <taxon>rosids</taxon>
        <taxon>fabids</taxon>
        <taxon>Malpighiales</taxon>
        <taxon>Salicaceae</taxon>
        <taxon>Saliceae</taxon>
        <taxon>Populus</taxon>
    </lineage>
</organism>
<dbReference type="Proteomes" id="UP000309997">
    <property type="component" value="Unassembled WGS sequence"/>
</dbReference>
<sequence>MMASISSTSLSQLLIPASFVFNSKRRFQEQQAEVWWKENKDRLLKKYSPPTINVSLVGGPSAPVGSSSSPAPTEVNEAGPTET</sequence>
<evidence type="ECO:0000313" key="1">
    <source>
        <dbReference type="EMBL" id="KAL3582576.1"/>
    </source>
</evidence>
<evidence type="ECO:0000313" key="2">
    <source>
        <dbReference type="Proteomes" id="UP000309997"/>
    </source>
</evidence>
<gene>
    <name evidence="1" type="ORF">D5086_016908</name>
</gene>